<name>A0A0C9YEH4_9AGAM</name>
<reference evidence="4" key="2">
    <citation type="submission" date="2015-01" db="EMBL/GenBank/DDBJ databases">
        <title>Evolutionary Origins and Diversification of the Mycorrhizal Mutualists.</title>
        <authorList>
            <consortium name="DOE Joint Genome Institute"/>
            <consortium name="Mycorrhizal Genomics Consortium"/>
            <person name="Kohler A."/>
            <person name="Kuo A."/>
            <person name="Nagy L.G."/>
            <person name="Floudas D."/>
            <person name="Copeland A."/>
            <person name="Barry K.W."/>
            <person name="Cichocki N."/>
            <person name="Veneault-Fourrey C."/>
            <person name="LaButti K."/>
            <person name="Lindquist E.A."/>
            <person name="Lipzen A."/>
            <person name="Lundell T."/>
            <person name="Morin E."/>
            <person name="Murat C."/>
            <person name="Riley R."/>
            <person name="Ohm R."/>
            <person name="Sun H."/>
            <person name="Tunlid A."/>
            <person name="Henrissat B."/>
            <person name="Grigoriev I.V."/>
            <person name="Hibbett D.S."/>
            <person name="Martin F."/>
        </authorList>
    </citation>
    <scope>NUCLEOTIDE SEQUENCE [LARGE SCALE GENOMIC DNA]</scope>
    <source>
        <strain evidence="4">441</strain>
    </source>
</reference>
<feature type="chain" id="PRO_5007394704" evidence="1">
    <location>
        <begin position="21"/>
        <end position="185"/>
    </location>
</feature>
<gene>
    <name evidence="2" type="ORF">PISMIDRAFT_457483</name>
    <name evidence="3" type="ORF">PISMIDRAFT_604581</name>
</gene>
<reference evidence="2 4" key="1">
    <citation type="submission" date="2014-04" db="EMBL/GenBank/DDBJ databases">
        <authorList>
            <consortium name="DOE Joint Genome Institute"/>
            <person name="Kuo A."/>
            <person name="Kohler A."/>
            <person name="Costa M.D."/>
            <person name="Nagy L.G."/>
            <person name="Floudas D."/>
            <person name="Copeland A."/>
            <person name="Barry K.W."/>
            <person name="Cichocki N."/>
            <person name="Veneault-Fourrey C."/>
            <person name="LaButti K."/>
            <person name="Lindquist E.A."/>
            <person name="Lipzen A."/>
            <person name="Lundell T."/>
            <person name="Morin E."/>
            <person name="Murat C."/>
            <person name="Sun H."/>
            <person name="Tunlid A."/>
            <person name="Henrissat B."/>
            <person name="Grigoriev I.V."/>
            <person name="Hibbett D.S."/>
            <person name="Martin F."/>
            <person name="Nordberg H.P."/>
            <person name="Cantor M.N."/>
            <person name="Hua S.X."/>
        </authorList>
    </citation>
    <scope>NUCLEOTIDE SEQUENCE [LARGE SCALE GENOMIC DNA]</scope>
    <source>
        <strain evidence="2 4">441</strain>
    </source>
</reference>
<keyword evidence="4" id="KW-1185">Reference proteome</keyword>
<dbReference type="EMBL" id="KN833693">
    <property type="protein sequence ID" value="KIK28083.1"/>
    <property type="molecule type" value="Genomic_DNA"/>
</dbReference>
<dbReference type="HOGENOM" id="CLU_1461880_0_0_1"/>
<evidence type="ECO:0000313" key="4">
    <source>
        <dbReference type="Proteomes" id="UP000054018"/>
    </source>
</evidence>
<dbReference type="AlphaFoldDB" id="A0A0C9YEH4"/>
<proteinExistence type="predicted"/>
<reference evidence="2" key="3">
    <citation type="submission" date="2015-02" db="EMBL/GenBank/DDBJ databases">
        <title>Evolutionary Origins and Diversification of the Mycorrhizal Mutualists.</title>
        <authorList>
            <consortium name="DOE Joint Genome Institute"/>
            <consortium name="Mycorrhizal Genomics Consortium"/>
            <person name="Kohler A."/>
            <person name="Kuo A."/>
            <person name="Nagy L.G."/>
            <person name="Floudas D."/>
            <person name="Copeland A."/>
            <person name="Barry K.W."/>
            <person name="Cichocki N."/>
            <person name="Veneault-Fourrey C."/>
            <person name="LaButti K."/>
            <person name="Lindquist E.A."/>
            <person name="Lipzen A."/>
            <person name="Lundell T."/>
            <person name="Morin E."/>
            <person name="Murat C."/>
            <person name="Riley R."/>
            <person name="Ohm R."/>
            <person name="Sun H."/>
            <person name="Tunlid A."/>
            <person name="Henrissat B."/>
            <person name="Grigoriev I.V."/>
            <person name="Hibbett D.S."/>
            <person name="Martin F."/>
        </authorList>
    </citation>
    <scope>NUCLEOTIDE SEQUENCE</scope>
    <source>
        <strain evidence="2 4">441</strain>
    </source>
</reference>
<evidence type="ECO:0000313" key="3">
    <source>
        <dbReference type="EMBL" id="KIK28083.1"/>
    </source>
</evidence>
<sequence>MYLLLVSLGASWIPMKQVCGQSRSAWQRSTLAGPREEKRLQSHADNLLTRPQTKNARGILVPICKSAFLHMSLDGRRRKKTCQMSFPSCRCSHDRKIAMLGASFCKSKSRFVLSIELPDGVPVGPAVERVQTAPKYPHDIEWMYSRSEPNSLTLHRTSTGPGIVGVGPWSVPFRMFRRLGQATGP</sequence>
<accession>A0A0C9YEH4</accession>
<evidence type="ECO:0000256" key="1">
    <source>
        <dbReference type="SAM" id="SignalP"/>
    </source>
</evidence>
<organism evidence="2 4">
    <name type="scientific">Pisolithus microcarpus 441</name>
    <dbReference type="NCBI Taxonomy" id="765257"/>
    <lineage>
        <taxon>Eukaryota</taxon>
        <taxon>Fungi</taxon>
        <taxon>Dikarya</taxon>
        <taxon>Basidiomycota</taxon>
        <taxon>Agaricomycotina</taxon>
        <taxon>Agaricomycetes</taxon>
        <taxon>Agaricomycetidae</taxon>
        <taxon>Boletales</taxon>
        <taxon>Sclerodermatineae</taxon>
        <taxon>Pisolithaceae</taxon>
        <taxon>Pisolithus</taxon>
    </lineage>
</organism>
<dbReference type="Proteomes" id="UP000054018">
    <property type="component" value="Unassembled WGS sequence"/>
</dbReference>
<feature type="signal peptide" evidence="1">
    <location>
        <begin position="1"/>
        <end position="20"/>
    </location>
</feature>
<keyword evidence="1" id="KW-0732">Signal</keyword>
<protein>
    <submittedName>
        <fullName evidence="2">Uncharacterized protein</fullName>
    </submittedName>
</protein>
<dbReference type="EMBL" id="KN834096">
    <property type="protein sequence ID" value="KIK12304.1"/>
    <property type="molecule type" value="Genomic_DNA"/>
</dbReference>
<evidence type="ECO:0000313" key="2">
    <source>
        <dbReference type="EMBL" id="KIK12304.1"/>
    </source>
</evidence>